<proteinExistence type="predicted"/>
<feature type="transmembrane region" description="Helical" evidence="1">
    <location>
        <begin position="48"/>
        <end position="70"/>
    </location>
</feature>
<dbReference type="AlphaFoldDB" id="A0A066RQB2"/>
<evidence type="ECO:0008006" key="4">
    <source>
        <dbReference type="Google" id="ProtNLM"/>
    </source>
</evidence>
<reference evidence="2 3" key="1">
    <citation type="submission" date="2014-04" db="EMBL/GenBank/DDBJ databases">
        <title>Draft genome sequence of Photobacterium halotolerans S2753: a solonamide, ngercheumicin and holomycin producer.</title>
        <authorList>
            <person name="Machado H.R."/>
            <person name="Gram L."/>
        </authorList>
    </citation>
    <scope>NUCLEOTIDE SEQUENCE [LARGE SCALE GENOMIC DNA]</scope>
    <source>
        <strain evidence="2 3">S2753</strain>
    </source>
</reference>
<evidence type="ECO:0000313" key="2">
    <source>
        <dbReference type="EMBL" id="KDM91286.1"/>
    </source>
</evidence>
<gene>
    <name evidence="2" type="ORF">EA58_11985</name>
</gene>
<keyword evidence="1" id="KW-0472">Membrane</keyword>
<dbReference type="Pfam" id="PF11376">
    <property type="entry name" value="DUF3179"/>
    <property type="match status" value="1"/>
</dbReference>
<dbReference type="STRING" id="1654360.EA58_11985"/>
<protein>
    <recommendedName>
        <fullName evidence="4">DUF3179 domain-containing protein</fullName>
    </recommendedName>
</protein>
<accession>A0A066RQB2</accession>
<dbReference type="EMBL" id="JMIB01000023">
    <property type="protein sequence ID" value="KDM91286.1"/>
    <property type="molecule type" value="Genomic_DNA"/>
</dbReference>
<dbReference type="OrthoDB" id="5844941at2"/>
<evidence type="ECO:0000313" key="3">
    <source>
        <dbReference type="Proteomes" id="UP000027192"/>
    </source>
</evidence>
<name>A0A066RQB2_9GAMM</name>
<keyword evidence="1" id="KW-0812">Transmembrane</keyword>
<keyword evidence="1" id="KW-1133">Transmembrane helix</keyword>
<comment type="caution">
    <text evidence="2">The sequence shown here is derived from an EMBL/GenBank/DDBJ whole genome shotgun (WGS) entry which is preliminary data.</text>
</comment>
<feature type="transmembrane region" description="Helical" evidence="1">
    <location>
        <begin position="82"/>
        <end position="99"/>
    </location>
</feature>
<feature type="transmembrane region" description="Helical" evidence="1">
    <location>
        <begin position="12"/>
        <end position="28"/>
    </location>
</feature>
<sequence>MKTFLEKHAKKIFWLCMIIAQYIGALLFKDLADISQWFVQSDRETTMWVWYNRHGIAIIALLAFGVMIGLKYIQRNIIGNKTFITLGLIFAFSFFSGMMNPHLMMRDRMHNGHFVSVEAAKKYLRPHESVIVMEIHGKARAHSDKQLLRPHVAGKPVTEGQDNVVMTYCGLTNLGMAYIPEINGKPLDLAPANQLRNNLVMWDRHSGEPVQQLWGQHEADRNHGLPSKMKEWPTFRMPFERFAEAYPDGEVFVNDYLVADMRPTFWENPFLAVYDPIMESIFKLAISYQAYYDEPTFPTVEYKDMRLPSKEKVWGLNIGEDYVAYTERFVRMQPNPINVAIGEQNIVLHFDETYESLGIFYNHTGKDIQDINFFGETEFGKLARVETVKAGAYWIIWADFFPQTDVNRL</sequence>
<keyword evidence="3" id="KW-1185">Reference proteome</keyword>
<dbReference type="RefSeq" id="WP_036752995.1">
    <property type="nucleotide sequence ID" value="NZ_JMIB01000023.1"/>
</dbReference>
<dbReference type="Proteomes" id="UP000027192">
    <property type="component" value="Unassembled WGS sequence"/>
</dbReference>
<organism evidence="2 3">
    <name type="scientific">Photobacterium galatheae</name>
    <dbReference type="NCBI Taxonomy" id="1654360"/>
    <lineage>
        <taxon>Bacteria</taxon>
        <taxon>Pseudomonadati</taxon>
        <taxon>Pseudomonadota</taxon>
        <taxon>Gammaproteobacteria</taxon>
        <taxon>Vibrionales</taxon>
        <taxon>Vibrionaceae</taxon>
        <taxon>Photobacterium</taxon>
    </lineage>
</organism>
<dbReference type="InterPro" id="IPR021516">
    <property type="entry name" value="DUF3179"/>
</dbReference>
<evidence type="ECO:0000256" key="1">
    <source>
        <dbReference type="SAM" id="Phobius"/>
    </source>
</evidence>